<feature type="transmembrane region" description="Helical" evidence="7">
    <location>
        <begin position="245"/>
        <end position="267"/>
    </location>
</feature>
<gene>
    <name evidence="9" type="ordered locus">Caci_5759</name>
</gene>
<dbReference type="eggNOG" id="COG1175">
    <property type="taxonomic scope" value="Bacteria"/>
</dbReference>
<evidence type="ECO:0000256" key="2">
    <source>
        <dbReference type="ARBA" id="ARBA00022448"/>
    </source>
</evidence>
<evidence type="ECO:0000313" key="10">
    <source>
        <dbReference type="Proteomes" id="UP000000851"/>
    </source>
</evidence>
<evidence type="ECO:0000256" key="3">
    <source>
        <dbReference type="ARBA" id="ARBA00022475"/>
    </source>
</evidence>
<dbReference type="SUPFAM" id="SSF161098">
    <property type="entry name" value="MetI-like"/>
    <property type="match status" value="1"/>
</dbReference>
<evidence type="ECO:0000256" key="4">
    <source>
        <dbReference type="ARBA" id="ARBA00022692"/>
    </source>
</evidence>
<keyword evidence="5 7" id="KW-1133">Transmembrane helix</keyword>
<evidence type="ECO:0000256" key="6">
    <source>
        <dbReference type="ARBA" id="ARBA00023136"/>
    </source>
</evidence>
<sequence length="335" mass="36426">MPTAPTTLADSTLADAVTKSMNTAGAVIGFLAVLAALFAVAGRARGRWSRRTALAVFLVPALALLTVGLLIPAVRTIYLSLHGADGTRSVGMRNYVWAFTNDAIRQVLLNTVVWIVVAPIAATALGLGLAVLVDRMRHEALYKALIFLPMAVSFVGASIIWKFVYEYRAPGEHQIGLLSQVFMTLGWKNPPNWLLSHPLNNFLLMVILVWVQTGFAMVVLSAAIKAVPTDIVEAAKLDGARGVRVFVFVTLPMIRNTMIVVLTTIMITTLKVFDIVRTMTGGNFGTQVLANEMYSQSFVQFNTGRGSALAVILFLAVLPLVGYNIVRLRKERVAR</sequence>
<dbReference type="EMBL" id="CP001700">
    <property type="protein sequence ID" value="ACU74617.1"/>
    <property type="molecule type" value="Genomic_DNA"/>
</dbReference>
<keyword evidence="3" id="KW-1003">Cell membrane</keyword>
<evidence type="ECO:0000256" key="7">
    <source>
        <dbReference type="RuleBase" id="RU363032"/>
    </source>
</evidence>
<dbReference type="InterPro" id="IPR051393">
    <property type="entry name" value="ABC_transporter_permease"/>
</dbReference>
<feature type="transmembrane region" description="Helical" evidence="7">
    <location>
        <begin position="20"/>
        <end position="41"/>
    </location>
</feature>
<evidence type="ECO:0000256" key="1">
    <source>
        <dbReference type="ARBA" id="ARBA00004651"/>
    </source>
</evidence>
<organism evidence="9 10">
    <name type="scientific">Catenulispora acidiphila (strain DSM 44928 / JCM 14897 / NBRC 102108 / NRRL B-24433 / ID139908)</name>
    <dbReference type="NCBI Taxonomy" id="479433"/>
    <lineage>
        <taxon>Bacteria</taxon>
        <taxon>Bacillati</taxon>
        <taxon>Actinomycetota</taxon>
        <taxon>Actinomycetes</taxon>
        <taxon>Catenulisporales</taxon>
        <taxon>Catenulisporaceae</taxon>
        <taxon>Catenulispora</taxon>
    </lineage>
</organism>
<feature type="domain" description="ABC transmembrane type-1" evidence="8">
    <location>
        <begin position="108"/>
        <end position="326"/>
    </location>
</feature>
<dbReference type="STRING" id="479433.Caci_5759"/>
<dbReference type="HOGENOM" id="CLU_016047_0_0_11"/>
<comment type="similarity">
    <text evidence="7">Belongs to the binding-protein-dependent transport system permease family.</text>
</comment>
<evidence type="ECO:0000256" key="5">
    <source>
        <dbReference type="ARBA" id="ARBA00022989"/>
    </source>
</evidence>
<dbReference type="Gene3D" id="1.10.3720.10">
    <property type="entry name" value="MetI-like"/>
    <property type="match status" value="1"/>
</dbReference>
<evidence type="ECO:0000259" key="8">
    <source>
        <dbReference type="PROSITE" id="PS50928"/>
    </source>
</evidence>
<dbReference type="AlphaFoldDB" id="C7QDJ3"/>
<accession>C7QDJ3</accession>
<dbReference type="GO" id="GO:0005886">
    <property type="term" value="C:plasma membrane"/>
    <property type="evidence" value="ECO:0007669"/>
    <property type="project" value="UniProtKB-SubCell"/>
</dbReference>
<feature type="transmembrane region" description="Helical" evidence="7">
    <location>
        <begin position="112"/>
        <end position="133"/>
    </location>
</feature>
<protein>
    <submittedName>
        <fullName evidence="9">Binding-protein-dependent transport systems inner membrane component</fullName>
    </submittedName>
</protein>
<name>C7QDJ3_CATAD</name>
<keyword evidence="2 7" id="KW-0813">Transport</keyword>
<dbReference type="Pfam" id="PF00528">
    <property type="entry name" value="BPD_transp_1"/>
    <property type="match status" value="1"/>
</dbReference>
<dbReference type="PANTHER" id="PTHR30193:SF18">
    <property type="entry name" value="OSMOPROTECTIVE COMPOUNDS UPTAKE PERMEASE PROTEIN GGTC"/>
    <property type="match status" value="1"/>
</dbReference>
<dbReference type="RefSeq" id="WP_015794346.1">
    <property type="nucleotide sequence ID" value="NC_013131.1"/>
</dbReference>
<feature type="transmembrane region" description="Helical" evidence="7">
    <location>
        <begin position="53"/>
        <end position="74"/>
    </location>
</feature>
<keyword evidence="6 7" id="KW-0472">Membrane</keyword>
<dbReference type="InterPro" id="IPR035906">
    <property type="entry name" value="MetI-like_sf"/>
</dbReference>
<evidence type="ECO:0000313" key="9">
    <source>
        <dbReference type="EMBL" id="ACU74617.1"/>
    </source>
</evidence>
<dbReference type="InParanoid" id="C7QDJ3"/>
<feature type="transmembrane region" description="Helical" evidence="7">
    <location>
        <begin position="145"/>
        <end position="164"/>
    </location>
</feature>
<keyword evidence="10" id="KW-1185">Reference proteome</keyword>
<feature type="transmembrane region" description="Helical" evidence="7">
    <location>
        <begin position="307"/>
        <end position="326"/>
    </location>
</feature>
<comment type="subcellular location">
    <subcellularLocation>
        <location evidence="1 7">Cell membrane</location>
        <topology evidence="1 7">Multi-pass membrane protein</topology>
    </subcellularLocation>
</comment>
<dbReference type="PANTHER" id="PTHR30193">
    <property type="entry name" value="ABC TRANSPORTER PERMEASE PROTEIN"/>
    <property type="match status" value="1"/>
</dbReference>
<dbReference type="KEGG" id="cai:Caci_5759"/>
<reference evidence="9 10" key="1">
    <citation type="journal article" date="2009" name="Stand. Genomic Sci.">
        <title>Complete genome sequence of Catenulispora acidiphila type strain (ID 139908).</title>
        <authorList>
            <person name="Copeland A."/>
            <person name="Lapidus A."/>
            <person name="Glavina Del Rio T."/>
            <person name="Nolan M."/>
            <person name="Lucas S."/>
            <person name="Chen F."/>
            <person name="Tice H."/>
            <person name="Cheng J.F."/>
            <person name="Bruce D."/>
            <person name="Goodwin L."/>
            <person name="Pitluck S."/>
            <person name="Mikhailova N."/>
            <person name="Pati A."/>
            <person name="Ivanova N."/>
            <person name="Mavromatis K."/>
            <person name="Chen A."/>
            <person name="Palaniappan K."/>
            <person name="Chain P."/>
            <person name="Land M."/>
            <person name="Hauser L."/>
            <person name="Chang Y.J."/>
            <person name="Jeffries C.D."/>
            <person name="Chertkov O."/>
            <person name="Brettin T."/>
            <person name="Detter J.C."/>
            <person name="Han C."/>
            <person name="Ali Z."/>
            <person name="Tindall B.J."/>
            <person name="Goker M."/>
            <person name="Bristow J."/>
            <person name="Eisen J.A."/>
            <person name="Markowitz V."/>
            <person name="Hugenholtz P."/>
            <person name="Kyrpides N.C."/>
            <person name="Klenk H.P."/>
        </authorList>
    </citation>
    <scope>NUCLEOTIDE SEQUENCE [LARGE SCALE GENOMIC DNA]</scope>
    <source>
        <strain evidence="10">DSM 44928 / JCM 14897 / NBRC 102108 / NRRL B-24433 / ID139908</strain>
    </source>
</reference>
<dbReference type="OrthoDB" id="9805974at2"/>
<feature type="transmembrane region" description="Helical" evidence="7">
    <location>
        <begin position="202"/>
        <end position="224"/>
    </location>
</feature>
<dbReference type="PROSITE" id="PS50928">
    <property type="entry name" value="ABC_TM1"/>
    <property type="match status" value="1"/>
</dbReference>
<proteinExistence type="inferred from homology"/>
<dbReference type="Proteomes" id="UP000000851">
    <property type="component" value="Chromosome"/>
</dbReference>
<dbReference type="GO" id="GO:0055085">
    <property type="term" value="P:transmembrane transport"/>
    <property type="evidence" value="ECO:0007669"/>
    <property type="project" value="InterPro"/>
</dbReference>
<dbReference type="CDD" id="cd06261">
    <property type="entry name" value="TM_PBP2"/>
    <property type="match status" value="1"/>
</dbReference>
<keyword evidence="4 7" id="KW-0812">Transmembrane</keyword>
<dbReference type="InterPro" id="IPR000515">
    <property type="entry name" value="MetI-like"/>
</dbReference>